<dbReference type="EMBL" id="DS995727">
    <property type="protein sequence ID" value="EGE03515.1"/>
    <property type="molecule type" value="Genomic_DNA"/>
</dbReference>
<sequence>MKPNGQDFPEHPHSSPASSPPPNYSTPCVPSFVTREEPKDILVEVLRAKEPLGTPQTDTSTATEPDKQADDGLDKEKKLASKLEYKTVNDMWVPIGYSSRCREGQKRPCKTATFGNMTTALGLHVG</sequence>
<keyword evidence="3" id="KW-1185">Reference proteome</keyword>
<gene>
    <name evidence="2" type="ORF">TEQG_02545</name>
</gene>
<evidence type="ECO:0000313" key="2">
    <source>
        <dbReference type="EMBL" id="EGE03515.1"/>
    </source>
</evidence>
<feature type="compositionally biased region" description="Basic and acidic residues" evidence="1">
    <location>
        <begin position="64"/>
        <end position="75"/>
    </location>
</feature>
<reference evidence="3" key="1">
    <citation type="journal article" date="2012" name="MBio">
        <title>Comparative genome analysis of Trichophyton rubrum and related dermatophytes reveals candidate genes involved in infection.</title>
        <authorList>
            <person name="Martinez D.A."/>
            <person name="Oliver B.G."/>
            <person name="Graeser Y."/>
            <person name="Goldberg J.M."/>
            <person name="Li W."/>
            <person name="Martinez-Rossi N.M."/>
            <person name="Monod M."/>
            <person name="Shelest E."/>
            <person name="Barton R.C."/>
            <person name="Birch E."/>
            <person name="Brakhage A.A."/>
            <person name="Chen Z."/>
            <person name="Gurr S.J."/>
            <person name="Heiman D."/>
            <person name="Heitman J."/>
            <person name="Kosti I."/>
            <person name="Rossi A."/>
            <person name="Saif S."/>
            <person name="Samalova M."/>
            <person name="Saunders C.W."/>
            <person name="Shea T."/>
            <person name="Summerbell R.C."/>
            <person name="Xu J."/>
            <person name="Young S."/>
            <person name="Zeng Q."/>
            <person name="Birren B.W."/>
            <person name="Cuomo C.A."/>
            <person name="White T.C."/>
        </authorList>
    </citation>
    <scope>NUCLEOTIDE SEQUENCE [LARGE SCALE GENOMIC DNA]</scope>
    <source>
        <strain evidence="3">ATCC MYA-4606 / CBS 127.97</strain>
    </source>
</reference>
<evidence type="ECO:0000256" key="1">
    <source>
        <dbReference type="SAM" id="MobiDB-lite"/>
    </source>
</evidence>
<dbReference type="AlphaFoldDB" id="F2PNP7"/>
<evidence type="ECO:0000313" key="3">
    <source>
        <dbReference type="Proteomes" id="UP000009169"/>
    </source>
</evidence>
<proteinExistence type="predicted"/>
<dbReference type="HOGENOM" id="CLU_162192_0_0_1"/>
<dbReference type="VEuPathDB" id="FungiDB:TEQG_02545"/>
<name>F2PNP7_TRIEC</name>
<organism evidence="2 3">
    <name type="scientific">Trichophyton equinum (strain ATCC MYA-4606 / CBS 127.97)</name>
    <name type="common">Horse ringworm fungus</name>
    <dbReference type="NCBI Taxonomy" id="559882"/>
    <lineage>
        <taxon>Eukaryota</taxon>
        <taxon>Fungi</taxon>
        <taxon>Dikarya</taxon>
        <taxon>Ascomycota</taxon>
        <taxon>Pezizomycotina</taxon>
        <taxon>Eurotiomycetes</taxon>
        <taxon>Eurotiomycetidae</taxon>
        <taxon>Onygenales</taxon>
        <taxon>Arthrodermataceae</taxon>
        <taxon>Trichophyton</taxon>
    </lineage>
</organism>
<feature type="region of interest" description="Disordered" evidence="1">
    <location>
        <begin position="47"/>
        <end position="75"/>
    </location>
</feature>
<protein>
    <submittedName>
        <fullName evidence="2">Uncharacterized protein</fullName>
    </submittedName>
</protein>
<accession>F2PNP7</accession>
<dbReference type="Proteomes" id="UP000009169">
    <property type="component" value="Unassembled WGS sequence"/>
</dbReference>
<feature type="compositionally biased region" description="Polar residues" evidence="1">
    <location>
        <begin position="54"/>
        <end position="63"/>
    </location>
</feature>
<feature type="region of interest" description="Disordered" evidence="1">
    <location>
        <begin position="1"/>
        <end position="33"/>
    </location>
</feature>